<sequence>MKQSISKRFSVLMRAYVTSESHFNTESIDDAGEQGLFLSCENLSISVKVQINGWRARMISCIQELYANVVNLVDDARSIKIFTKRVYTSNTDIKKYYLSK</sequence>
<evidence type="ECO:0000313" key="2">
    <source>
        <dbReference type="Proteomes" id="UP000031668"/>
    </source>
</evidence>
<name>A0A0C2IH97_THEKT</name>
<comment type="caution">
    <text evidence="1">The sequence shown here is derived from an EMBL/GenBank/DDBJ whole genome shotgun (WGS) entry which is preliminary data.</text>
</comment>
<reference evidence="1 2" key="1">
    <citation type="journal article" date="2014" name="Genome Biol. Evol.">
        <title>The genome of the myxosporean Thelohanellus kitauei shows adaptations to nutrient acquisition within its fish host.</title>
        <authorList>
            <person name="Yang Y."/>
            <person name="Xiong J."/>
            <person name="Zhou Z."/>
            <person name="Huo F."/>
            <person name="Miao W."/>
            <person name="Ran C."/>
            <person name="Liu Y."/>
            <person name="Zhang J."/>
            <person name="Feng J."/>
            <person name="Wang M."/>
            <person name="Wang M."/>
            <person name="Wang L."/>
            <person name="Yao B."/>
        </authorList>
    </citation>
    <scope>NUCLEOTIDE SEQUENCE [LARGE SCALE GENOMIC DNA]</scope>
    <source>
        <strain evidence="1">Wuqing</strain>
    </source>
</reference>
<evidence type="ECO:0000313" key="1">
    <source>
        <dbReference type="EMBL" id="KII64669.1"/>
    </source>
</evidence>
<dbReference type="AlphaFoldDB" id="A0A0C2IH97"/>
<protein>
    <submittedName>
        <fullName evidence="1">Uncharacterized protein</fullName>
    </submittedName>
</protein>
<dbReference type="Proteomes" id="UP000031668">
    <property type="component" value="Unassembled WGS sequence"/>
</dbReference>
<accession>A0A0C2IH97</accession>
<gene>
    <name evidence="1" type="ORF">RF11_06602</name>
</gene>
<organism evidence="1 2">
    <name type="scientific">Thelohanellus kitauei</name>
    <name type="common">Myxosporean</name>
    <dbReference type="NCBI Taxonomy" id="669202"/>
    <lineage>
        <taxon>Eukaryota</taxon>
        <taxon>Metazoa</taxon>
        <taxon>Cnidaria</taxon>
        <taxon>Myxozoa</taxon>
        <taxon>Myxosporea</taxon>
        <taxon>Bivalvulida</taxon>
        <taxon>Platysporina</taxon>
        <taxon>Myxobolidae</taxon>
        <taxon>Thelohanellus</taxon>
    </lineage>
</organism>
<keyword evidence="2" id="KW-1185">Reference proteome</keyword>
<dbReference type="EMBL" id="JWZT01004124">
    <property type="protein sequence ID" value="KII64669.1"/>
    <property type="molecule type" value="Genomic_DNA"/>
</dbReference>
<proteinExistence type="predicted"/>